<feature type="compositionally biased region" description="Basic and acidic residues" evidence="1">
    <location>
        <begin position="489"/>
        <end position="598"/>
    </location>
</feature>
<gene>
    <name evidence="3" type="ORF">F8M41_005383</name>
</gene>
<feature type="compositionally biased region" description="Basic and acidic residues" evidence="1">
    <location>
        <begin position="362"/>
        <end position="416"/>
    </location>
</feature>
<dbReference type="AlphaFoldDB" id="A0A8H3X909"/>
<evidence type="ECO:0000259" key="2">
    <source>
        <dbReference type="PROSITE" id="PS50003"/>
    </source>
</evidence>
<dbReference type="PANTHER" id="PTHR38700">
    <property type="entry name" value="YALI0E22418P"/>
    <property type="match status" value="1"/>
</dbReference>
<accession>A0A8H3X909</accession>
<feature type="region of interest" description="Disordered" evidence="1">
    <location>
        <begin position="231"/>
        <end position="254"/>
    </location>
</feature>
<dbReference type="SUPFAM" id="SSF54236">
    <property type="entry name" value="Ubiquitin-like"/>
    <property type="match status" value="1"/>
</dbReference>
<keyword evidence="4" id="KW-1185">Reference proteome</keyword>
<dbReference type="Gene3D" id="2.30.29.30">
    <property type="entry name" value="Pleckstrin-homology domain (PH domain)/Phosphotyrosine-binding domain (PTB)"/>
    <property type="match status" value="1"/>
</dbReference>
<dbReference type="Pfam" id="PF00788">
    <property type="entry name" value="RA"/>
    <property type="match status" value="1"/>
</dbReference>
<feature type="compositionally biased region" description="Basic and acidic residues" evidence="1">
    <location>
        <begin position="47"/>
        <end position="67"/>
    </location>
</feature>
<sequence length="1261" mass="141903">MSKKQLDLMFSQLVQDMEELTADLARDDNEKEQAVENYVNSSLNSSLKDDQKESSKLDPTLRQRNDSISHTYSTPTISSISSISSTPAISSISAIPAIPARSTKYSTSTTFTTSSPSKNNDSNSTTTLITPLSLIESSSNLKSIIPDKNYLTFSPSIPSSSSSTKVAESLNIQPSESNFLTNQVKSSVSPFETNSNSLSNKLKMNYSTSAKSIFDNSNNYDFDSTSCSDIIDTDSDSDSDSDDLSDDDSNESGGESLYKIVKSITSNDKGISPIIIPKVPIPSSNVSLETPKPKLYRAPTGRRPDKNQNLSQEIPVTPIISQKEKIFKPSEIKDVNSENFKQDDSESDDKPLNVIRSKSLRKKDNVPVERIRKDSKASEYISDDSKDRSTYARVDRIRKDSKASEYTSDDSKDRSAYTRVGRIRKDSKASEYISDDSKDKSAYARVERIRKDSKASEYISDDSKDRSTYARVERIRKDSKASEYMSDDTNERGRTRSKTNEYEDHGRAKSKAREIDDRGRTRSKTNDFEDRGRAKSRAREIDERGRAKSRARETDERDRAKSRVREVDERGRAKSKTHEIDERDRAKSRTREKIKHEKQDFEKDFSHISEVKIYVEHIRKHKQISLSPTMTALDVLNFFRNNDVIPNDDVWVLFEIANDLYIERPLRDWECISKVMGTWESEKTNSFTLKKYSHRNSLTLQAFENAVPPMFGWLHVEIKKNKWRKRYCQVKDGALYHSKDMKGTNEILLCSMVSFDVYTCTQMKRRQPTKFGFALKSQEKISLFENPEDYIHFLCADNSEKTNDWVLSIRAAKNNIIRQERPELFGVPDKISPQSSIDSSSPSVSQKTPSPIIAETPYTHQTGSSQWDNLRRHVRSPSKKTPQGSGEYSTDLTQTNSSVTSGPFKNGSLLSYDDKNPPLKPVEVEQVTFVKGSLLASNEVLFEQAKEREKMRRAMGGVGIIKDSSGNTFVQLDDTVKFNKGSLLSKNYNETIQSPTVNLTQTSPVRFNEGSLLAKSKDQSPIETSPTRSGLLVQIDEGVRYNKGSLLAKSKEQSPVETSPTRPGLLIHIDDGISYNKGSLLAKSREQSPIETSPTRPGLLLQIDEGVRYNKGSLLAKSREQSPIETSPTRSGLLVHIDEGVRYNKGSLLAKSKELSPIETSPTRSGLLIHIDEGVRSNKGKTTPTTTTTTTTTGRTLLEIDMKPDTKHTLTLRNANIQPLLSFVPGENQRNNNSKLRFDESDKDDSEETDYDSNENDSDDA</sequence>
<evidence type="ECO:0000313" key="4">
    <source>
        <dbReference type="Proteomes" id="UP000439903"/>
    </source>
</evidence>
<feature type="region of interest" description="Disordered" evidence="1">
    <location>
        <begin position="1221"/>
        <end position="1261"/>
    </location>
</feature>
<dbReference type="InterPro" id="IPR011993">
    <property type="entry name" value="PH-like_dom_sf"/>
</dbReference>
<feature type="region of interest" description="Disordered" evidence="1">
    <location>
        <begin position="825"/>
        <end position="902"/>
    </location>
</feature>
<evidence type="ECO:0000313" key="3">
    <source>
        <dbReference type="EMBL" id="KAF0431533.1"/>
    </source>
</evidence>
<reference evidence="3 4" key="1">
    <citation type="journal article" date="2019" name="Environ. Microbiol.">
        <title>At the nexus of three kingdoms: the genome of the mycorrhizal fungus Gigaspora margarita provides insights into plant, endobacterial and fungal interactions.</title>
        <authorList>
            <person name="Venice F."/>
            <person name="Ghignone S."/>
            <person name="Salvioli di Fossalunga A."/>
            <person name="Amselem J."/>
            <person name="Novero M."/>
            <person name="Xianan X."/>
            <person name="Sedzielewska Toro K."/>
            <person name="Morin E."/>
            <person name="Lipzen A."/>
            <person name="Grigoriev I.V."/>
            <person name="Henrissat B."/>
            <person name="Martin F.M."/>
            <person name="Bonfante P."/>
        </authorList>
    </citation>
    <scope>NUCLEOTIDE SEQUENCE [LARGE SCALE GENOMIC DNA]</scope>
    <source>
        <strain evidence="3 4">BEG34</strain>
    </source>
</reference>
<dbReference type="Proteomes" id="UP000439903">
    <property type="component" value="Unassembled WGS sequence"/>
</dbReference>
<feature type="compositionally biased region" description="Polar residues" evidence="1">
    <location>
        <begin position="858"/>
        <end position="868"/>
    </location>
</feature>
<feature type="compositionally biased region" description="Low complexity" evidence="1">
    <location>
        <begin position="278"/>
        <end position="287"/>
    </location>
</feature>
<organism evidence="3 4">
    <name type="scientific">Gigaspora margarita</name>
    <dbReference type="NCBI Taxonomy" id="4874"/>
    <lineage>
        <taxon>Eukaryota</taxon>
        <taxon>Fungi</taxon>
        <taxon>Fungi incertae sedis</taxon>
        <taxon>Mucoromycota</taxon>
        <taxon>Glomeromycotina</taxon>
        <taxon>Glomeromycetes</taxon>
        <taxon>Diversisporales</taxon>
        <taxon>Gigasporaceae</taxon>
        <taxon>Gigaspora</taxon>
    </lineage>
</organism>
<feature type="region of interest" description="Disordered" evidence="1">
    <location>
        <begin position="278"/>
        <end position="311"/>
    </location>
</feature>
<dbReference type="EMBL" id="WTPW01001507">
    <property type="protein sequence ID" value="KAF0431533.1"/>
    <property type="molecule type" value="Genomic_DNA"/>
</dbReference>
<feature type="region of interest" description="Disordered" evidence="1">
    <location>
        <begin position="31"/>
        <end position="82"/>
    </location>
</feature>
<feature type="compositionally biased region" description="Low complexity" evidence="1">
    <location>
        <begin position="68"/>
        <end position="82"/>
    </location>
</feature>
<dbReference type="Gene3D" id="3.10.20.90">
    <property type="entry name" value="Phosphatidylinositol 3-kinase Catalytic Subunit, Chain A, domain 1"/>
    <property type="match status" value="1"/>
</dbReference>
<feature type="compositionally biased region" description="Basic and acidic residues" evidence="1">
    <location>
        <begin position="423"/>
        <end position="481"/>
    </location>
</feature>
<feature type="domain" description="PH" evidence="2">
    <location>
        <begin position="707"/>
        <end position="814"/>
    </location>
</feature>
<feature type="compositionally biased region" description="Basic and acidic residues" evidence="1">
    <location>
        <begin position="332"/>
        <end position="351"/>
    </location>
</feature>
<dbReference type="GO" id="GO:0007165">
    <property type="term" value="P:signal transduction"/>
    <property type="evidence" value="ECO:0007669"/>
    <property type="project" value="InterPro"/>
</dbReference>
<dbReference type="InterPro" id="IPR029071">
    <property type="entry name" value="Ubiquitin-like_domsf"/>
</dbReference>
<dbReference type="Pfam" id="PF00169">
    <property type="entry name" value="PH"/>
    <property type="match status" value="1"/>
</dbReference>
<dbReference type="InterPro" id="IPR000159">
    <property type="entry name" value="RA_dom"/>
</dbReference>
<feature type="region of interest" description="Disordered" evidence="1">
    <location>
        <begin position="332"/>
        <end position="598"/>
    </location>
</feature>
<dbReference type="PROSITE" id="PS50003">
    <property type="entry name" value="PH_DOMAIN"/>
    <property type="match status" value="1"/>
</dbReference>
<dbReference type="InterPro" id="IPR001849">
    <property type="entry name" value="PH_domain"/>
</dbReference>
<dbReference type="SUPFAM" id="SSF50729">
    <property type="entry name" value="PH domain-like"/>
    <property type="match status" value="1"/>
</dbReference>
<dbReference type="OrthoDB" id="43122at2759"/>
<feature type="compositionally biased region" description="Polar residues" evidence="1">
    <location>
        <begin position="879"/>
        <end position="902"/>
    </location>
</feature>
<feature type="compositionally biased region" description="Acidic residues" evidence="1">
    <location>
        <begin position="1241"/>
        <end position="1261"/>
    </location>
</feature>
<protein>
    <submittedName>
        <fullName evidence="3">Serine/arginine-rich splicing factor 6</fullName>
    </submittedName>
</protein>
<dbReference type="PANTHER" id="PTHR38700:SF1">
    <property type="entry name" value="PH DOMAIN-CONTAINING PROTEIN"/>
    <property type="match status" value="1"/>
</dbReference>
<dbReference type="SMART" id="SM00233">
    <property type="entry name" value="PH"/>
    <property type="match status" value="1"/>
</dbReference>
<feature type="compositionally biased region" description="Low complexity" evidence="1">
    <location>
        <begin position="829"/>
        <end position="851"/>
    </location>
</feature>
<comment type="caution">
    <text evidence="3">The sequence shown here is derived from an EMBL/GenBank/DDBJ whole genome shotgun (WGS) entry which is preliminary data.</text>
</comment>
<name>A0A8H3X909_GIGMA</name>
<proteinExistence type="predicted"/>
<feature type="compositionally biased region" description="Acidic residues" evidence="1">
    <location>
        <begin position="231"/>
        <end position="250"/>
    </location>
</feature>
<evidence type="ECO:0000256" key="1">
    <source>
        <dbReference type="SAM" id="MobiDB-lite"/>
    </source>
</evidence>